<dbReference type="GO" id="GO:0003341">
    <property type="term" value="P:cilium movement"/>
    <property type="evidence" value="ECO:0007669"/>
    <property type="project" value="TreeGrafter"/>
</dbReference>
<reference evidence="5" key="1">
    <citation type="submission" date="2025-08" db="UniProtKB">
        <authorList>
            <consortium name="RefSeq"/>
        </authorList>
    </citation>
    <scope>IDENTIFICATION</scope>
</reference>
<dbReference type="SUPFAM" id="SSF54919">
    <property type="entry name" value="Nucleoside diphosphate kinase, NDK"/>
    <property type="match status" value="1"/>
</dbReference>
<organism evidence="4 5">
    <name type="scientific">Bombus terrestris</name>
    <name type="common">Buff-tailed bumblebee</name>
    <name type="synonym">Apis terrestris</name>
    <dbReference type="NCBI Taxonomy" id="30195"/>
    <lineage>
        <taxon>Eukaryota</taxon>
        <taxon>Metazoa</taxon>
        <taxon>Ecdysozoa</taxon>
        <taxon>Arthropoda</taxon>
        <taxon>Hexapoda</taxon>
        <taxon>Insecta</taxon>
        <taxon>Pterygota</taxon>
        <taxon>Neoptera</taxon>
        <taxon>Endopterygota</taxon>
        <taxon>Hymenoptera</taxon>
        <taxon>Apocrita</taxon>
        <taxon>Aculeata</taxon>
        <taxon>Apoidea</taxon>
        <taxon>Anthophila</taxon>
        <taxon>Apidae</taxon>
        <taxon>Bombus</taxon>
        <taxon>Bombus</taxon>
    </lineage>
</organism>
<dbReference type="InterPro" id="IPR034907">
    <property type="entry name" value="NDK-like_dom"/>
</dbReference>
<dbReference type="Pfam" id="PF00334">
    <property type="entry name" value="NDK"/>
    <property type="match status" value="1"/>
</dbReference>
<dbReference type="Pfam" id="PF05186">
    <property type="entry name" value="Dpy-30"/>
    <property type="match status" value="1"/>
</dbReference>
<dbReference type="Proteomes" id="UP000835206">
    <property type="component" value="Chromosome 8"/>
</dbReference>
<evidence type="ECO:0000256" key="2">
    <source>
        <dbReference type="PROSITE-ProRule" id="PRU00706"/>
    </source>
</evidence>
<dbReference type="Gene3D" id="1.20.890.10">
    <property type="entry name" value="cAMP-dependent protein kinase regulatory subunit, dimerization-anchoring domain"/>
    <property type="match status" value="1"/>
</dbReference>
<sequence length="382" mass="44073">MCDCPADKEDGNIKVPETVTLFKKCAKSYRPTKDITEPPSCDTISDKDIWSTVDSSQSDHRCTIYGSPKGSQSSSNSFSTDSKVYKFVDSGECECLGEAEEEPWHPPIFSYEPCVEEEEVEERPDIECTLAIIKPEAIIYRKQIEQRIFEEGFEIYQTRWLQLTPEQVSEFYSDKYGQLNFAHLVAYMASEPIIVHVLGKKCAVHEWRLLMGPTKVTEARLYYPDSIRARYGRRGEDFKNAVHGSNTRQEAEKEIHFFFPDCIDSVVTCPFFFFFFFNHRSFRLFVSVIVEPLLKNQIAVDYLWEVLNPVLVEALSTVRETTSRIPFVKPQRLHQKLIICENSFTQCCKLKPADPVLWLANWLIMNNPNKPKLPQDLAMIAS</sequence>
<evidence type="ECO:0000313" key="4">
    <source>
        <dbReference type="Proteomes" id="UP000835206"/>
    </source>
</evidence>
<dbReference type="GO" id="GO:0005929">
    <property type="term" value="C:cilium"/>
    <property type="evidence" value="ECO:0007669"/>
    <property type="project" value="TreeGrafter"/>
</dbReference>
<evidence type="ECO:0000313" key="5">
    <source>
        <dbReference type="RefSeq" id="XP_012166664.2"/>
    </source>
</evidence>
<dbReference type="PANTHER" id="PTHR46161:SF1">
    <property type="entry name" value="NUCLEOSIDE DIPHOSPHATE KINASE HOMOLOG 5"/>
    <property type="match status" value="1"/>
</dbReference>
<keyword evidence="5" id="KW-0418">Kinase</keyword>
<dbReference type="AlphaFoldDB" id="A0A9B2JMK9"/>
<dbReference type="SMART" id="SM00562">
    <property type="entry name" value="NDK"/>
    <property type="match status" value="1"/>
</dbReference>
<dbReference type="GeneID" id="100644138"/>
<dbReference type="InterPro" id="IPR036850">
    <property type="entry name" value="NDK-like_dom_sf"/>
</dbReference>
<dbReference type="GO" id="GO:1902176">
    <property type="term" value="P:negative regulation of oxidative stress-induced intrinsic apoptotic signaling pathway"/>
    <property type="evidence" value="ECO:0007669"/>
    <property type="project" value="TreeGrafter"/>
</dbReference>
<gene>
    <name evidence="5" type="primary">LOC100644138</name>
</gene>
<keyword evidence="5" id="KW-0808">Transferase</keyword>
<dbReference type="GO" id="GO:0016301">
    <property type="term" value="F:kinase activity"/>
    <property type="evidence" value="ECO:0007669"/>
    <property type="project" value="UniProtKB-KW"/>
</dbReference>
<proteinExistence type="inferred from homology"/>
<dbReference type="InterPro" id="IPR007858">
    <property type="entry name" value="Dpy-30_motif"/>
</dbReference>
<dbReference type="PANTHER" id="PTHR46161">
    <property type="entry name" value="NUCLEOSIDE DIPHOSPHATE KINASE"/>
    <property type="match status" value="1"/>
</dbReference>
<evidence type="ECO:0000259" key="3">
    <source>
        <dbReference type="SMART" id="SM00562"/>
    </source>
</evidence>
<protein>
    <submittedName>
        <fullName evidence="5">Nucleoside diphosphate kinase homolog 5 isoform X1</fullName>
    </submittedName>
</protein>
<name>A0A9B2JMK9_BOMTE</name>
<accession>A0A9B2JMK9</accession>
<dbReference type="RefSeq" id="XP_012166664.2">
    <property type="nucleotide sequence ID" value="XM_012311274.3"/>
</dbReference>
<dbReference type="PROSITE" id="PS51374">
    <property type="entry name" value="NDPK_LIKE"/>
    <property type="match status" value="1"/>
</dbReference>
<evidence type="ECO:0000256" key="1">
    <source>
        <dbReference type="ARBA" id="ARBA00008142"/>
    </source>
</evidence>
<comment type="similarity">
    <text evidence="1 2">Belongs to the NDK family.</text>
</comment>
<keyword evidence="4" id="KW-1185">Reference proteome</keyword>
<dbReference type="Gene3D" id="3.30.70.141">
    <property type="entry name" value="Nucleoside diphosphate kinase-like domain"/>
    <property type="match status" value="1"/>
</dbReference>
<comment type="caution">
    <text evidence="2">Lacks conserved residue(s) required for the propagation of feature annotation.</text>
</comment>
<dbReference type="KEGG" id="bter:100644138"/>
<dbReference type="CDD" id="cd22970">
    <property type="entry name" value="DD_NDKH5-like"/>
    <property type="match status" value="1"/>
</dbReference>
<feature type="domain" description="Nucleoside diphosphate kinase-like" evidence="3">
    <location>
        <begin position="126"/>
        <end position="266"/>
    </location>
</feature>